<evidence type="ECO:0000313" key="4">
    <source>
        <dbReference type="EMBL" id="AXF35730.1"/>
    </source>
</evidence>
<evidence type="ECO:0000256" key="2">
    <source>
        <dbReference type="RuleBase" id="RU102079"/>
    </source>
</evidence>
<protein>
    <recommendedName>
        <fullName evidence="2">Galectin</fullName>
    </recommendedName>
</protein>
<dbReference type="SMART" id="SM00908">
    <property type="entry name" value="Gal-bind_lectin"/>
    <property type="match status" value="1"/>
</dbReference>
<dbReference type="EMBL" id="MF167592">
    <property type="protein sequence ID" value="AXF35730.1"/>
    <property type="molecule type" value="mRNA"/>
</dbReference>
<organism evidence="4">
    <name type="scientific">Holotrichia oblita</name>
    <name type="common">Chafer beetle</name>
    <dbReference type="NCBI Taxonomy" id="644536"/>
    <lineage>
        <taxon>Eukaryota</taxon>
        <taxon>Metazoa</taxon>
        <taxon>Ecdysozoa</taxon>
        <taxon>Arthropoda</taxon>
        <taxon>Hexapoda</taxon>
        <taxon>Insecta</taxon>
        <taxon>Pterygota</taxon>
        <taxon>Neoptera</taxon>
        <taxon>Endopterygota</taxon>
        <taxon>Coleoptera</taxon>
        <taxon>Polyphaga</taxon>
        <taxon>Scarabaeiformia</taxon>
        <taxon>Scarabaeidae</taxon>
        <taxon>Melolonthinae</taxon>
        <taxon>Holotrichia</taxon>
    </lineage>
</organism>
<sequence length="155" mass="17146">MAQAYNFSLRNGFPPGALARIKGSLPPNGKSFNINFQTHDDYNVSDIVFHVSVRYGEGVIVMNTKEKTKWQTEVRANTLAIAAGREFEILVTCDPTQFRLAINGLHFADFKMRRSHTHIRAFSAQGDANVSMISFESSGPGFLPGPAGPPYPFPR</sequence>
<reference evidence="4" key="1">
    <citation type="submission" date="2017-05" db="EMBL/GenBank/DDBJ databases">
        <authorList>
            <person name="Huang Y."/>
            <person name="Shu C."/>
        </authorList>
    </citation>
    <scope>NUCLEOTIDE SEQUENCE</scope>
</reference>
<dbReference type="SMART" id="SM00276">
    <property type="entry name" value="GLECT"/>
    <property type="match status" value="1"/>
</dbReference>
<feature type="domain" description="Galectin" evidence="3">
    <location>
        <begin position="5"/>
        <end position="136"/>
    </location>
</feature>
<dbReference type="CDD" id="cd00070">
    <property type="entry name" value="GLECT"/>
    <property type="match status" value="1"/>
</dbReference>
<dbReference type="AlphaFoldDB" id="A0A8D4J1K7"/>
<dbReference type="InterPro" id="IPR044156">
    <property type="entry name" value="Galectin-like"/>
</dbReference>
<dbReference type="GO" id="GO:0030246">
    <property type="term" value="F:carbohydrate binding"/>
    <property type="evidence" value="ECO:0007669"/>
    <property type="project" value="UniProtKB-UniRule"/>
</dbReference>
<evidence type="ECO:0000259" key="3">
    <source>
        <dbReference type="PROSITE" id="PS51304"/>
    </source>
</evidence>
<dbReference type="PROSITE" id="PS51304">
    <property type="entry name" value="GALECTIN"/>
    <property type="match status" value="1"/>
</dbReference>
<dbReference type="PANTHER" id="PTHR11346">
    <property type="entry name" value="GALECTIN"/>
    <property type="match status" value="1"/>
</dbReference>
<accession>A0A8D4J1K7</accession>
<proteinExistence type="evidence at transcript level"/>
<dbReference type="Pfam" id="PF00337">
    <property type="entry name" value="Gal-bind_lectin"/>
    <property type="match status" value="1"/>
</dbReference>
<dbReference type="InterPro" id="IPR001079">
    <property type="entry name" value="Galectin_CRD"/>
</dbReference>
<evidence type="ECO:0000256" key="1">
    <source>
        <dbReference type="ARBA" id="ARBA00022734"/>
    </source>
</evidence>
<dbReference type="PANTHER" id="PTHR11346:SF147">
    <property type="entry name" value="GALECTIN"/>
    <property type="match status" value="1"/>
</dbReference>
<keyword evidence="1 2" id="KW-0430">Lectin</keyword>
<name>A0A8D4J1K7_HOLOL</name>